<comment type="caution">
    <text evidence="2">The sequence shown here is derived from an EMBL/GenBank/DDBJ whole genome shotgun (WGS) entry which is preliminary data.</text>
</comment>
<reference evidence="2 3" key="1">
    <citation type="submission" date="2020-03" db="EMBL/GenBank/DDBJ databases">
        <title>WGS of the type strain of Planosporangium spp.</title>
        <authorList>
            <person name="Thawai C."/>
        </authorList>
    </citation>
    <scope>NUCLEOTIDE SEQUENCE [LARGE SCALE GENOMIC DNA]</scope>
    <source>
        <strain evidence="2 3">TBRC 5610</strain>
    </source>
</reference>
<gene>
    <name evidence="2" type="ORF">HC031_21845</name>
</gene>
<organism evidence="2 3">
    <name type="scientific">Planosporangium thailandense</name>
    <dbReference type="NCBI Taxonomy" id="765197"/>
    <lineage>
        <taxon>Bacteria</taxon>
        <taxon>Bacillati</taxon>
        <taxon>Actinomycetota</taxon>
        <taxon>Actinomycetes</taxon>
        <taxon>Micromonosporales</taxon>
        <taxon>Micromonosporaceae</taxon>
        <taxon>Planosporangium</taxon>
    </lineage>
</organism>
<sequence>MAGPPAGALAPILVLVVFLAVDAWVYADAKARSERRAPVVFSAGSFRVDTPVAWLLGCLILWVVFFPLYLTCRRNAG</sequence>
<accession>A0ABX0Y4P8</accession>
<keyword evidence="1" id="KW-0472">Membrane</keyword>
<dbReference type="Proteomes" id="UP000722989">
    <property type="component" value="Unassembled WGS sequence"/>
</dbReference>
<feature type="transmembrane region" description="Helical" evidence="1">
    <location>
        <begin position="51"/>
        <end position="70"/>
    </location>
</feature>
<name>A0ABX0Y4P8_9ACTN</name>
<evidence type="ECO:0000256" key="1">
    <source>
        <dbReference type="SAM" id="Phobius"/>
    </source>
</evidence>
<keyword evidence="3" id="KW-1185">Reference proteome</keyword>
<keyword evidence="1" id="KW-1133">Transmembrane helix</keyword>
<proteinExistence type="predicted"/>
<evidence type="ECO:0000313" key="2">
    <source>
        <dbReference type="EMBL" id="NJC72339.1"/>
    </source>
</evidence>
<protein>
    <submittedName>
        <fullName evidence="2">Uncharacterized protein</fullName>
    </submittedName>
</protein>
<keyword evidence="1" id="KW-0812">Transmembrane</keyword>
<dbReference type="EMBL" id="JAATVY010000017">
    <property type="protein sequence ID" value="NJC72339.1"/>
    <property type="molecule type" value="Genomic_DNA"/>
</dbReference>
<evidence type="ECO:0000313" key="3">
    <source>
        <dbReference type="Proteomes" id="UP000722989"/>
    </source>
</evidence>
<dbReference type="RefSeq" id="WP_167927243.1">
    <property type="nucleotide sequence ID" value="NZ_JAATVY010000017.1"/>
</dbReference>